<dbReference type="KEGG" id="pacr:FXN63_14980"/>
<accession>A0A5C0B5X9</accession>
<feature type="region of interest" description="Disordered" evidence="1">
    <location>
        <begin position="169"/>
        <end position="201"/>
    </location>
</feature>
<evidence type="ECO:0000256" key="1">
    <source>
        <dbReference type="SAM" id="MobiDB-lite"/>
    </source>
</evidence>
<dbReference type="EMBL" id="CP043046">
    <property type="protein sequence ID" value="QEI09336.1"/>
    <property type="molecule type" value="Genomic_DNA"/>
</dbReference>
<keyword evidence="3" id="KW-1185">Reference proteome</keyword>
<evidence type="ECO:0008006" key="4">
    <source>
        <dbReference type="Google" id="ProtNLM"/>
    </source>
</evidence>
<proteinExistence type="predicted"/>
<dbReference type="OrthoDB" id="9797595at2"/>
<protein>
    <recommendedName>
        <fullName evidence="4">Cyclase dehydrase</fullName>
    </recommendedName>
</protein>
<dbReference type="Proteomes" id="UP000325161">
    <property type="component" value="Chromosome"/>
</dbReference>
<sequence>MHTRDSQHRSTNRPRNPPPATTKIARGLGWFSIALGVAEIVMPRTVARLCGMQENERLVQAYGLREIAVGIGILCARDPRPWLWARVAGDALDAGTLVTQVDSRDKQAVQRGDVALASVAAITALDVYTAQTWKPLSVDQQSAYDYSGRVGMPQSPDRMRGLARRDFKVPRDMRTPEALRPWPTAPQPGSTQPDAGPLTIA</sequence>
<feature type="region of interest" description="Disordered" evidence="1">
    <location>
        <begin position="1"/>
        <end position="21"/>
    </location>
</feature>
<reference evidence="2 3" key="1">
    <citation type="submission" date="2019-08" db="EMBL/GenBank/DDBJ databases">
        <title>Amphibian skin-associated Pigmentiphaga: genome sequence and occurrence across geography and hosts.</title>
        <authorList>
            <person name="Bletz M.C."/>
            <person name="Bunk B."/>
            <person name="Sproeer C."/>
            <person name="Biwer P."/>
            <person name="Reiter S."/>
            <person name="Rabemananjara F.C.E."/>
            <person name="Schulz S."/>
            <person name="Overmann J."/>
            <person name="Vences M."/>
        </authorList>
    </citation>
    <scope>NUCLEOTIDE SEQUENCE [LARGE SCALE GENOMIC DNA]</scope>
    <source>
        <strain evidence="2 3">Mada1488</strain>
    </source>
</reference>
<evidence type="ECO:0000313" key="2">
    <source>
        <dbReference type="EMBL" id="QEI09336.1"/>
    </source>
</evidence>
<dbReference type="AlphaFoldDB" id="A0A5C0B5X9"/>
<gene>
    <name evidence="2" type="ORF">FXN63_14980</name>
</gene>
<evidence type="ECO:0000313" key="3">
    <source>
        <dbReference type="Proteomes" id="UP000325161"/>
    </source>
</evidence>
<name>A0A5C0B5X9_9BURK</name>
<organism evidence="2 3">
    <name type="scientific">Pigmentiphaga aceris</name>
    <dbReference type="NCBI Taxonomy" id="1940612"/>
    <lineage>
        <taxon>Bacteria</taxon>
        <taxon>Pseudomonadati</taxon>
        <taxon>Pseudomonadota</taxon>
        <taxon>Betaproteobacteria</taxon>
        <taxon>Burkholderiales</taxon>
        <taxon>Alcaligenaceae</taxon>
        <taxon>Pigmentiphaga</taxon>
    </lineage>
</organism>